<proteinExistence type="predicted"/>
<evidence type="ECO:0008006" key="4">
    <source>
        <dbReference type="Google" id="ProtNLM"/>
    </source>
</evidence>
<name>A0AAN0XTX7_9VIBR</name>
<reference evidence="2 3" key="1">
    <citation type="submission" date="2016-06" db="EMBL/GenBank/DDBJ databases">
        <title>Adaptive Radiation by Waves of Gene Transfer Leads to Fine-Scale Resource Partitioning in Marine Microbes.</title>
        <authorList>
            <person name="Hehemann J.-H."/>
            <person name="Arevalo P."/>
            <person name="Datta M.S."/>
            <person name="Yu X."/>
            <person name="Corzett C."/>
            <person name="Henschel A."/>
            <person name="Preheim S.P."/>
            <person name="Timberlake S."/>
            <person name="Alm E.J."/>
            <person name="Polz M.F."/>
        </authorList>
    </citation>
    <scope>NUCLEOTIDE SEQUENCE [LARGE SCALE GENOMIC DNA]</scope>
    <source>
        <strain evidence="2 3">FF50</strain>
    </source>
</reference>
<dbReference type="Pfam" id="PF09982">
    <property type="entry name" value="LpxR"/>
    <property type="match status" value="1"/>
</dbReference>
<dbReference type="Gene3D" id="2.40.128.140">
    <property type="entry name" value="Outer membrane protein"/>
    <property type="match status" value="1"/>
</dbReference>
<dbReference type="InterPro" id="IPR037107">
    <property type="entry name" value="Put_OMP_sf"/>
</dbReference>
<evidence type="ECO:0000313" key="2">
    <source>
        <dbReference type="EMBL" id="ANO32607.1"/>
    </source>
</evidence>
<gene>
    <name evidence="2" type="ORF">A6E01_05075</name>
</gene>
<dbReference type="RefSeq" id="WP_017030370.1">
    <property type="nucleotide sequence ID" value="NZ_CP016177.1"/>
</dbReference>
<dbReference type="EMBL" id="CP016177">
    <property type="protein sequence ID" value="ANO32607.1"/>
    <property type="molecule type" value="Genomic_DNA"/>
</dbReference>
<feature type="chain" id="PRO_5042963191" description="Lipid A deacylase LpxR family protein" evidence="1">
    <location>
        <begin position="26"/>
        <end position="337"/>
    </location>
</feature>
<accession>A0AAN0XTX7</accession>
<organism evidence="2 3">
    <name type="scientific">Vibrio breoganii</name>
    <dbReference type="NCBI Taxonomy" id="553239"/>
    <lineage>
        <taxon>Bacteria</taxon>
        <taxon>Pseudomonadati</taxon>
        <taxon>Pseudomonadota</taxon>
        <taxon>Gammaproteobacteria</taxon>
        <taxon>Vibrionales</taxon>
        <taxon>Vibrionaceae</taxon>
        <taxon>Vibrio</taxon>
    </lineage>
</organism>
<keyword evidence="1" id="KW-0732">Signal</keyword>
<protein>
    <recommendedName>
        <fullName evidence="4">Lipid A deacylase LpxR family protein</fullName>
    </recommendedName>
</protein>
<dbReference type="InterPro" id="IPR018707">
    <property type="entry name" value="LpxR"/>
</dbReference>
<sequence>MSHFSTNARLLLACSFACAPSFAYAESEPSDSSFYIGIDNDSIVTTDKDYSNGLFLVYSSEFSIEPNSFFDSLPGSHFKFDPTGTVKHKYSIELGQKMWTPEDIEDPNPIPDERPYAGLLYVSTTLYSISPSSVSAYSLMFGTVGPNAYAEETQKFVHSIIKSEDPQGWDNQIDNQLVLNLGYHRTDKLYQSEPSGNTTHEISVPSRLLGGNYRSEVAGGVMWRWGTGLNQSFGSAKVSNESTIDPGLIVRNKTGWYMFAGVEGRVRFNDITIDGDRPDDGITASEVEHLQGTASVGLAGFYRGWGASLSISSKSRDYQEDDKGVHTNGSLALFYLF</sequence>
<dbReference type="AlphaFoldDB" id="A0AAN0XTX7"/>
<evidence type="ECO:0000313" key="3">
    <source>
        <dbReference type="Proteomes" id="UP000092018"/>
    </source>
</evidence>
<dbReference type="KEGG" id="vbr:A6E01_05075"/>
<feature type="signal peptide" evidence="1">
    <location>
        <begin position="1"/>
        <end position="25"/>
    </location>
</feature>
<dbReference type="Proteomes" id="UP000092018">
    <property type="component" value="Chromosome 1"/>
</dbReference>
<evidence type="ECO:0000256" key="1">
    <source>
        <dbReference type="SAM" id="SignalP"/>
    </source>
</evidence>